<keyword evidence="3" id="KW-1185">Reference proteome</keyword>
<dbReference type="AlphaFoldDB" id="A0A090QKM4"/>
<proteinExistence type="predicted"/>
<dbReference type="GO" id="GO:0005737">
    <property type="term" value="C:cytoplasm"/>
    <property type="evidence" value="ECO:0007669"/>
    <property type="project" value="TreeGrafter"/>
</dbReference>
<dbReference type="PANTHER" id="PTHR13932">
    <property type="entry name" value="COPROPORPHYRINIGEN III OXIDASE"/>
    <property type="match status" value="1"/>
</dbReference>
<dbReference type="InterPro" id="IPR007197">
    <property type="entry name" value="rSAM"/>
</dbReference>
<evidence type="ECO:0000313" key="2">
    <source>
        <dbReference type="EMBL" id="GAK96051.1"/>
    </source>
</evidence>
<dbReference type="Pfam" id="PF04055">
    <property type="entry name" value="Radical_SAM"/>
    <property type="match status" value="1"/>
</dbReference>
<dbReference type="eggNOG" id="COG0635">
    <property type="taxonomic scope" value="Bacteria"/>
</dbReference>
<dbReference type="EMBL" id="BBML01000001">
    <property type="protein sequence ID" value="GAK96051.1"/>
    <property type="molecule type" value="Genomic_DNA"/>
</dbReference>
<sequence length="116" mass="12976">MIQALCDELRFRAKQPNIESNILNTDINNSSVYLDDNAVVETIYFGGGTPSVLQTEEINKIIDTVYQNFNVSSNPEITLEANPDDLDDLTIKQLEKSLINRLSIGVQSFHEKISSS</sequence>
<organism evidence="2 3">
    <name type="scientific">Nonlabens tegetincola</name>
    <dbReference type="NCBI Taxonomy" id="323273"/>
    <lineage>
        <taxon>Bacteria</taxon>
        <taxon>Pseudomonadati</taxon>
        <taxon>Bacteroidota</taxon>
        <taxon>Flavobacteriia</taxon>
        <taxon>Flavobacteriales</taxon>
        <taxon>Flavobacteriaceae</taxon>
        <taxon>Nonlabens</taxon>
    </lineage>
</organism>
<dbReference type="InterPro" id="IPR034505">
    <property type="entry name" value="Coproporphyrinogen-III_oxidase"/>
</dbReference>
<dbReference type="InterPro" id="IPR058240">
    <property type="entry name" value="rSAM_sf"/>
</dbReference>
<dbReference type="Proteomes" id="UP000029221">
    <property type="component" value="Unassembled WGS sequence"/>
</dbReference>
<evidence type="ECO:0000259" key="1">
    <source>
        <dbReference type="Pfam" id="PF04055"/>
    </source>
</evidence>
<dbReference type="GO" id="GO:0003824">
    <property type="term" value="F:catalytic activity"/>
    <property type="evidence" value="ECO:0007669"/>
    <property type="project" value="InterPro"/>
</dbReference>
<protein>
    <submittedName>
        <fullName evidence="2">Hypothetical radical SAM family enzyme</fullName>
    </submittedName>
</protein>
<comment type="caution">
    <text evidence="2">The sequence shown here is derived from an EMBL/GenBank/DDBJ whole genome shotgun (WGS) entry which is preliminary data.</text>
</comment>
<reference evidence="2" key="1">
    <citation type="journal article" date="2014" name="Genome Announc.">
        <title>Draft Genome Sequences of Marine Flavobacterium Nonlabens Strains NR17, NR24, NR27, NR32, NR33, and Ara13.</title>
        <authorList>
            <person name="Nakanishi M."/>
            <person name="Meirelles P."/>
            <person name="Suzuki R."/>
            <person name="Takatani N."/>
            <person name="Mino S."/>
            <person name="Suda W."/>
            <person name="Oshima K."/>
            <person name="Hattori M."/>
            <person name="Ohkuma M."/>
            <person name="Hosokawa M."/>
            <person name="Miyashita K."/>
            <person name="Thompson F.L."/>
            <person name="Niwa A."/>
            <person name="Sawabe T."/>
            <person name="Sawabe T."/>
        </authorList>
    </citation>
    <scope>NUCLEOTIDE SEQUENCE [LARGE SCALE GENOMIC DNA]</scope>
    <source>
        <strain evidence="2">JCM 19294</strain>
    </source>
</reference>
<dbReference type="GO" id="GO:0006779">
    <property type="term" value="P:porphyrin-containing compound biosynthetic process"/>
    <property type="evidence" value="ECO:0007669"/>
    <property type="project" value="TreeGrafter"/>
</dbReference>
<dbReference type="GO" id="GO:0051539">
    <property type="term" value="F:4 iron, 4 sulfur cluster binding"/>
    <property type="evidence" value="ECO:0007669"/>
    <property type="project" value="TreeGrafter"/>
</dbReference>
<name>A0A090QKM4_9FLAO</name>
<accession>A0A090QKM4</accession>
<evidence type="ECO:0000313" key="3">
    <source>
        <dbReference type="Proteomes" id="UP000029221"/>
    </source>
</evidence>
<gene>
    <name evidence="2" type="ORF">JCM19294_2833</name>
</gene>
<dbReference type="SUPFAM" id="SSF102114">
    <property type="entry name" value="Radical SAM enzymes"/>
    <property type="match status" value="1"/>
</dbReference>
<dbReference type="PANTHER" id="PTHR13932:SF5">
    <property type="entry name" value="RADICAL S-ADENOSYL METHIONINE DOMAIN-CONTAINING PROTEIN 1, MITOCHONDRIAL"/>
    <property type="match status" value="1"/>
</dbReference>
<feature type="domain" description="Radical SAM core" evidence="1">
    <location>
        <begin position="38"/>
        <end position="113"/>
    </location>
</feature>